<keyword evidence="3 6" id="KW-0812">Transmembrane</keyword>
<dbReference type="PANTHER" id="PTHR42718:SF9">
    <property type="entry name" value="MAJOR FACILITATOR SUPERFAMILY MULTIDRUG TRANSPORTER MFSC"/>
    <property type="match status" value="1"/>
</dbReference>
<dbReference type="PRINTS" id="PR01036">
    <property type="entry name" value="TCRTETB"/>
</dbReference>
<evidence type="ECO:0000256" key="5">
    <source>
        <dbReference type="ARBA" id="ARBA00023136"/>
    </source>
</evidence>
<dbReference type="InterPro" id="IPR020846">
    <property type="entry name" value="MFS_dom"/>
</dbReference>
<reference evidence="8 9" key="1">
    <citation type="journal article" date="2018" name="J. Microbiol.">
        <title>Salicibibacter kimchii gen. nov., sp. nov., a moderately halophilic and alkalitolerant bacterium in the family Bacillaceae, isolated from kimchi.</title>
        <authorList>
            <person name="Jang J.Y."/>
            <person name="Oh Y.J."/>
            <person name="Lim S.K."/>
            <person name="Park H.K."/>
            <person name="Lee C."/>
            <person name="Kim J.Y."/>
            <person name="Lee M.A."/>
            <person name="Choi H.J."/>
        </authorList>
    </citation>
    <scope>NUCLEOTIDE SEQUENCE [LARGE SCALE GENOMIC DNA]</scope>
    <source>
        <strain evidence="8 9">NKC1-1</strain>
    </source>
</reference>
<protein>
    <submittedName>
        <fullName evidence="8">MFS transporter</fullName>
    </submittedName>
</protein>
<feature type="transmembrane region" description="Helical" evidence="6">
    <location>
        <begin position="155"/>
        <end position="177"/>
    </location>
</feature>
<dbReference type="CDD" id="cd17321">
    <property type="entry name" value="MFS_MMR_MDR_like"/>
    <property type="match status" value="1"/>
</dbReference>
<dbReference type="AlphaFoldDB" id="A0A345BWK9"/>
<feature type="transmembrane region" description="Helical" evidence="6">
    <location>
        <begin position="438"/>
        <end position="456"/>
    </location>
</feature>
<sequence length="473" mass="51949">MKNNWREPPMPRSTTAEQDLNQPFEFNERIILVFWGIGMLLMTMNTTMFNVALPTVIAEFQIESSMATWIVSGYSIVFALSALTFSRLSDYIPIRRLISFGLLVLGISSLIGFFSNTFLVLLLARLFQAIGAGTLPSLAIVLSSKYIPVSRRGKAMMVIASSAVLGFGLGPLVGGILTEHWGWNYLFLVPFVVLVILPVIRKNLPSEENKPVKFDMPGALLVGISVGGLLLFVTSGIYLALIFSVPAMFLLWKHLHRTDIPFIQPELLRNRGYLLLLLMPFTALFMNFATLFTIPLLLADLFNKSPLEIGLIMFPGPMLAALASNVTGKIIDGKGSMMVIRSGLAFLLIAYVLFAFLANVTPYASLGILIIAITGTNILLASASNEVSKILPVQLIGAGMGLVQLCQFVGGAFGAGIAGMLITVQQHLPPEEIFRNLFFVYIGWMVIAHIAFQLYLRSRKTDRKHLPDNTLSS</sequence>
<proteinExistence type="predicted"/>
<dbReference type="PANTHER" id="PTHR42718">
    <property type="entry name" value="MAJOR FACILITATOR SUPERFAMILY MULTIDRUG TRANSPORTER MFSC"/>
    <property type="match status" value="1"/>
</dbReference>
<dbReference type="GO" id="GO:0022857">
    <property type="term" value="F:transmembrane transporter activity"/>
    <property type="evidence" value="ECO:0007669"/>
    <property type="project" value="InterPro"/>
</dbReference>
<dbReference type="InterPro" id="IPR036259">
    <property type="entry name" value="MFS_trans_sf"/>
</dbReference>
<dbReference type="Proteomes" id="UP000252100">
    <property type="component" value="Chromosome"/>
</dbReference>
<dbReference type="KEGG" id="rue:DT065_04430"/>
<feature type="transmembrane region" description="Helical" evidence="6">
    <location>
        <begin position="97"/>
        <end position="114"/>
    </location>
</feature>
<feature type="transmembrane region" description="Helical" evidence="6">
    <location>
        <begin position="363"/>
        <end position="383"/>
    </location>
</feature>
<evidence type="ECO:0000256" key="2">
    <source>
        <dbReference type="ARBA" id="ARBA00022448"/>
    </source>
</evidence>
<feature type="transmembrane region" description="Helical" evidence="6">
    <location>
        <begin position="309"/>
        <end position="326"/>
    </location>
</feature>
<name>A0A345BWK9_9BACI</name>
<feature type="transmembrane region" description="Helical" evidence="6">
    <location>
        <begin position="183"/>
        <end position="200"/>
    </location>
</feature>
<dbReference type="SUPFAM" id="SSF103473">
    <property type="entry name" value="MFS general substrate transporter"/>
    <property type="match status" value="1"/>
</dbReference>
<evidence type="ECO:0000313" key="9">
    <source>
        <dbReference type="Proteomes" id="UP000252100"/>
    </source>
</evidence>
<evidence type="ECO:0000256" key="3">
    <source>
        <dbReference type="ARBA" id="ARBA00022692"/>
    </source>
</evidence>
<evidence type="ECO:0000256" key="1">
    <source>
        <dbReference type="ARBA" id="ARBA00004651"/>
    </source>
</evidence>
<feature type="transmembrane region" description="Helical" evidence="6">
    <location>
        <begin position="30"/>
        <end position="53"/>
    </location>
</feature>
<feature type="transmembrane region" description="Helical" evidence="6">
    <location>
        <begin position="273"/>
        <end position="297"/>
    </location>
</feature>
<keyword evidence="9" id="KW-1185">Reference proteome</keyword>
<dbReference type="Gene3D" id="1.20.1720.10">
    <property type="entry name" value="Multidrug resistance protein D"/>
    <property type="match status" value="1"/>
</dbReference>
<feature type="transmembrane region" description="Helical" evidence="6">
    <location>
        <begin position="236"/>
        <end position="252"/>
    </location>
</feature>
<evidence type="ECO:0000256" key="4">
    <source>
        <dbReference type="ARBA" id="ARBA00022989"/>
    </source>
</evidence>
<evidence type="ECO:0000259" key="7">
    <source>
        <dbReference type="PROSITE" id="PS50850"/>
    </source>
</evidence>
<feature type="transmembrane region" description="Helical" evidence="6">
    <location>
        <begin position="65"/>
        <end position="85"/>
    </location>
</feature>
<dbReference type="Pfam" id="PF07690">
    <property type="entry name" value="MFS_1"/>
    <property type="match status" value="1"/>
</dbReference>
<feature type="domain" description="Major facilitator superfamily (MFS) profile" evidence="7">
    <location>
        <begin position="31"/>
        <end position="460"/>
    </location>
</feature>
<feature type="transmembrane region" description="Helical" evidence="6">
    <location>
        <begin position="338"/>
        <end position="357"/>
    </location>
</feature>
<organism evidence="8 9">
    <name type="scientific">Salicibibacter kimchii</name>
    <dbReference type="NCBI Taxonomy" id="2099786"/>
    <lineage>
        <taxon>Bacteria</taxon>
        <taxon>Bacillati</taxon>
        <taxon>Bacillota</taxon>
        <taxon>Bacilli</taxon>
        <taxon>Bacillales</taxon>
        <taxon>Bacillaceae</taxon>
        <taxon>Salicibibacter</taxon>
    </lineage>
</organism>
<dbReference type="GO" id="GO:0005886">
    <property type="term" value="C:plasma membrane"/>
    <property type="evidence" value="ECO:0007669"/>
    <property type="project" value="UniProtKB-SubCell"/>
</dbReference>
<feature type="transmembrane region" description="Helical" evidence="6">
    <location>
        <begin position="395"/>
        <end position="418"/>
    </location>
</feature>
<keyword evidence="4 6" id="KW-1133">Transmembrane helix</keyword>
<comment type="subcellular location">
    <subcellularLocation>
        <location evidence="1">Cell membrane</location>
        <topology evidence="1">Multi-pass membrane protein</topology>
    </subcellularLocation>
</comment>
<accession>A0A345BWK9</accession>
<evidence type="ECO:0000256" key="6">
    <source>
        <dbReference type="SAM" id="Phobius"/>
    </source>
</evidence>
<gene>
    <name evidence="8" type="ORF">DT065_04430</name>
</gene>
<dbReference type="InterPro" id="IPR011701">
    <property type="entry name" value="MFS"/>
</dbReference>
<keyword evidence="2" id="KW-0813">Transport</keyword>
<keyword evidence="5 6" id="KW-0472">Membrane</keyword>
<dbReference type="PROSITE" id="PS50850">
    <property type="entry name" value="MFS"/>
    <property type="match status" value="1"/>
</dbReference>
<dbReference type="Gene3D" id="1.20.1250.20">
    <property type="entry name" value="MFS general substrate transporter like domains"/>
    <property type="match status" value="1"/>
</dbReference>
<dbReference type="EMBL" id="CP031092">
    <property type="protein sequence ID" value="AXF55340.1"/>
    <property type="molecule type" value="Genomic_DNA"/>
</dbReference>
<evidence type="ECO:0000313" key="8">
    <source>
        <dbReference type="EMBL" id="AXF55340.1"/>
    </source>
</evidence>